<keyword evidence="2" id="KW-0732">Signal</keyword>
<proteinExistence type="predicted"/>
<comment type="caution">
    <text evidence="3">The sequence shown here is derived from an EMBL/GenBank/DDBJ whole genome shotgun (WGS) entry which is preliminary data.</text>
</comment>
<name>A0ABN9RGT3_9DINO</name>
<gene>
    <name evidence="3" type="ORF">PCOR1329_LOCUS20385</name>
</gene>
<dbReference type="Proteomes" id="UP001189429">
    <property type="component" value="Unassembled WGS sequence"/>
</dbReference>
<evidence type="ECO:0000256" key="1">
    <source>
        <dbReference type="SAM" id="MobiDB-lite"/>
    </source>
</evidence>
<evidence type="ECO:0008006" key="5">
    <source>
        <dbReference type="Google" id="ProtNLM"/>
    </source>
</evidence>
<protein>
    <recommendedName>
        <fullName evidence="5">Cellulase</fullName>
    </recommendedName>
</protein>
<accession>A0ABN9RGT3</accession>
<feature type="signal peptide" evidence="2">
    <location>
        <begin position="1"/>
        <end position="32"/>
    </location>
</feature>
<feature type="region of interest" description="Disordered" evidence="1">
    <location>
        <begin position="370"/>
        <end position="569"/>
    </location>
</feature>
<evidence type="ECO:0000313" key="3">
    <source>
        <dbReference type="EMBL" id="CAK0817989.1"/>
    </source>
</evidence>
<reference evidence="3" key="1">
    <citation type="submission" date="2023-10" db="EMBL/GenBank/DDBJ databases">
        <authorList>
            <person name="Chen Y."/>
            <person name="Shah S."/>
            <person name="Dougan E. K."/>
            <person name="Thang M."/>
            <person name="Chan C."/>
        </authorList>
    </citation>
    <scope>NUCLEOTIDE SEQUENCE [LARGE SCALE GENOMIC DNA]</scope>
</reference>
<dbReference type="EMBL" id="CAUYUJ010006613">
    <property type="protein sequence ID" value="CAK0817989.1"/>
    <property type="molecule type" value="Genomic_DNA"/>
</dbReference>
<organism evidence="3 4">
    <name type="scientific">Prorocentrum cordatum</name>
    <dbReference type="NCBI Taxonomy" id="2364126"/>
    <lineage>
        <taxon>Eukaryota</taxon>
        <taxon>Sar</taxon>
        <taxon>Alveolata</taxon>
        <taxon>Dinophyceae</taxon>
        <taxon>Prorocentrales</taxon>
        <taxon>Prorocentraceae</taxon>
        <taxon>Prorocentrum</taxon>
    </lineage>
</organism>
<evidence type="ECO:0000256" key="2">
    <source>
        <dbReference type="SAM" id="SignalP"/>
    </source>
</evidence>
<evidence type="ECO:0000313" key="4">
    <source>
        <dbReference type="Proteomes" id="UP001189429"/>
    </source>
</evidence>
<keyword evidence="4" id="KW-1185">Reference proteome</keyword>
<sequence length="569" mass="56306">MPPSRGPAARQVLLRWCLAGLSGTSWTWPAAAGQEFRCWPGSAPCTLGPFRFGAAPPSASDPDAAALAPEGAECGNLSGAPGAGAVLLEGVAASSAVSFPVPPNATGSPGRWTICYCVNSPAGRCLGIEGFSVFAGTLTVAGPHYASDLSCTLGLPCSLTLEGLDLAQADALILVSAADSCGSAAEWNAYEGFSWPLRPDLAVGPHSYSLGTATAGPVGPAGRLCWGRGGRSWRDYVVEVGVLSVVGPHFTGELSCVLGGACALELPGHGMDVGSEVWLGGGATPPVAVWKVQAAAQAAAYACSADAALDLSHFEGLGHPQPASVTGALGASFYMGVPLGGPVGALYQVCWRYTPMSTTTTFTTASSSTTLTSTSATSSTTASSSATSSSTGTTSTGTSSTTGSSTSATSSITVTTTTGTSKTTRSTSSATSSATVTITTGSSSVTSSTSLTSTSETSSTTRSSTTATSTTTLTSTTATSTNTLSNTSATSTRSSTTATSSTTVSTTTETSTTRTSSTTHSSTTGTSSITLTSATETSSTTRSSTSATSTTTEQAVPLAAAPAEPAAQV</sequence>
<feature type="chain" id="PRO_5045862885" description="Cellulase" evidence="2">
    <location>
        <begin position="33"/>
        <end position="569"/>
    </location>
</feature>